<keyword evidence="1" id="KW-1133">Transmembrane helix</keyword>
<evidence type="ECO:0000256" key="1">
    <source>
        <dbReference type="SAM" id="Phobius"/>
    </source>
</evidence>
<dbReference type="EMBL" id="FUHU01000009">
    <property type="protein sequence ID" value="SJM48834.1"/>
    <property type="molecule type" value="Genomic_DNA"/>
</dbReference>
<dbReference type="Proteomes" id="UP000195787">
    <property type="component" value="Unassembled WGS sequence"/>
</dbReference>
<gene>
    <name evidence="2" type="ORF">CZ674_01680</name>
</gene>
<name>A0A1R4EYV9_9MICO</name>
<reference evidence="2 3" key="1">
    <citation type="submission" date="2017-02" db="EMBL/GenBank/DDBJ databases">
        <authorList>
            <person name="Peterson S.W."/>
        </authorList>
    </citation>
    <scope>NUCLEOTIDE SEQUENCE [LARGE SCALE GENOMIC DNA]</scope>
    <source>
        <strain evidence="2 3">LMG 22410</strain>
    </source>
</reference>
<evidence type="ECO:0000313" key="2">
    <source>
        <dbReference type="EMBL" id="SJM48834.1"/>
    </source>
</evidence>
<keyword evidence="1" id="KW-0472">Membrane</keyword>
<protein>
    <submittedName>
        <fullName evidence="2">Uncharacterized protein</fullName>
    </submittedName>
</protein>
<accession>A0A1R4EYV9</accession>
<dbReference type="AlphaFoldDB" id="A0A1R4EYV9"/>
<sequence length="47" mass="5011">MSDPLTGLALSVVFAAVGFYALYWVIRKAVAAGIRDAARDRGEGLNQ</sequence>
<feature type="transmembrane region" description="Helical" evidence="1">
    <location>
        <begin position="6"/>
        <end position="26"/>
    </location>
</feature>
<organism evidence="2 3">
    <name type="scientific">Agrococcus casei LMG 22410</name>
    <dbReference type="NCBI Taxonomy" id="1255656"/>
    <lineage>
        <taxon>Bacteria</taxon>
        <taxon>Bacillati</taxon>
        <taxon>Actinomycetota</taxon>
        <taxon>Actinomycetes</taxon>
        <taxon>Micrococcales</taxon>
        <taxon>Microbacteriaceae</taxon>
        <taxon>Agrococcus</taxon>
    </lineage>
</organism>
<dbReference type="RefSeq" id="WP_159456862.1">
    <property type="nucleotide sequence ID" value="NZ_FUHU01000009.1"/>
</dbReference>
<proteinExistence type="predicted"/>
<keyword evidence="1" id="KW-0812">Transmembrane</keyword>
<evidence type="ECO:0000313" key="3">
    <source>
        <dbReference type="Proteomes" id="UP000195787"/>
    </source>
</evidence>
<dbReference type="GeneID" id="303174299"/>
<keyword evidence="3" id="KW-1185">Reference proteome</keyword>